<name>A0A1I7GD71_9BACL</name>
<dbReference type="AlphaFoldDB" id="A0A1I7GD71"/>
<evidence type="ECO:0000313" key="1">
    <source>
        <dbReference type="EMBL" id="SFU46385.1"/>
    </source>
</evidence>
<dbReference type="Proteomes" id="UP000183508">
    <property type="component" value="Unassembled WGS sequence"/>
</dbReference>
<sequence length="131" mass="14331">MSGMPNYARVSDLPIAAQLYAQVASGEKPEKAQVFFDAAVLNKYREAGGYRIIRTNTSGRISKPGGWSLDFGISGEGDSILHIPVESLVHRIPEAEKSHWLAHLITLPVSANFLKGLIRPGCLDDGDIRTW</sequence>
<gene>
    <name evidence="1" type="ORF">SAMN05421543_102144</name>
</gene>
<reference evidence="2" key="1">
    <citation type="submission" date="2016-10" db="EMBL/GenBank/DDBJ databases">
        <authorList>
            <person name="Varghese N."/>
        </authorList>
    </citation>
    <scope>NUCLEOTIDE SEQUENCE [LARGE SCALE GENOMIC DNA]</scope>
    <source>
        <strain evidence="2">DSM 17980</strain>
    </source>
</reference>
<proteinExistence type="predicted"/>
<evidence type="ECO:0000313" key="2">
    <source>
        <dbReference type="Proteomes" id="UP000183508"/>
    </source>
</evidence>
<organism evidence="1 2">
    <name type="scientific">Alicyclobacillus macrosporangiidus</name>
    <dbReference type="NCBI Taxonomy" id="392015"/>
    <lineage>
        <taxon>Bacteria</taxon>
        <taxon>Bacillati</taxon>
        <taxon>Bacillota</taxon>
        <taxon>Bacilli</taxon>
        <taxon>Bacillales</taxon>
        <taxon>Alicyclobacillaceae</taxon>
        <taxon>Alicyclobacillus</taxon>
    </lineage>
</organism>
<keyword evidence="2" id="KW-1185">Reference proteome</keyword>
<dbReference type="EMBL" id="FPBV01000002">
    <property type="protein sequence ID" value="SFU46385.1"/>
    <property type="molecule type" value="Genomic_DNA"/>
</dbReference>
<protein>
    <submittedName>
        <fullName evidence="1">Uncharacterized protein</fullName>
    </submittedName>
</protein>
<dbReference type="STRING" id="392015.SAMN05421543_102144"/>
<dbReference type="eggNOG" id="ENOG503413B">
    <property type="taxonomic scope" value="Bacteria"/>
</dbReference>
<accession>A0A1I7GD71</accession>